<keyword evidence="3" id="KW-1185">Reference proteome</keyword>
<feature type="compositionally biased region" description="Basic residues" evidence="1">
    <location>
        <begin position="415"/>
        <end position="426"/>
    </location>
</feature>
<dbReference type="Proteomes" id="UP000005238">
    <property type="component" value="Unassembled WGS sequence"/>
</dbReference>
<evidence type="ECO:0000313" key="2">
    <source>
        <dbReference type="EnsemblProtists" id="Phyra82686"/>
    </source>
</evidence>
<feature type="compositionally biased region" description="Basic and acidic residues" evidence="1">
    <location>
        <begin position="427"/>
        <end position="460"/>
    </location>
</feature>
<evidence type="ECO:0000256" key="1">
    <source>
        <dbReference type="SAM" id="MobiDB-lite"/>
    </source>
</evidence>
<reference evidence="3" key="1">
    <citation type="journal article" date="2006" name="Science">
        <title>Phytophthora genome sequences uncover evolutionary origins and mechanisms of pathogenesis.</title>
        <authorList>
            <person name="Tyler B.M."/>
            <person name="Tripathy S."/>
            <person name="Zhang X."/>
            <person name="Dehal P."/>
            <person name="Jiang R.H."/>
            <person name="Aerts A."/>
            <person name="Arredondo F.D."/>
            <person name="Baxter L."/>
            <person name="Bensasson D."/>
            <person name="Beynon J.L."/>
            <person name="Chapman J."/>
            <person name="Damasceno C.M."/>
            <person name="Dorrance A.E."/>
            <person name="Dou D."/>
            <person name="Dickerman A.W."/>
            <person name="Dubchak I.L."/>
            <person name="Garbelotto M."/>
            <person name="Gijzen M."/>
            <person name="Gordon S.G."/>
            <person name="Govers F."/>
            <person name="Grunwald N.J."/>
            <person name="Huang W."/>
            <person name="Ivors K.L."/>
            <person name="Jones R.W."/>
            <person name="Kamoun S."/>
            <person name="Krampis K."/>
            <person name="Lamour K.H."/>
            <person name="Lee M.K."/>
            <person name="McDonald W.H."/>
            <person name="Medina M."/>
            <person name="Meijer H.J."/>
            <person name="Nordberg E.K."/>
            <person name="Maclean D.J."/>
            <person name="Ospina-Giraldo M.D."/>
            <person name="Morris P.F."/>
            <person name="Phuntumart V."/>
            <person name="Putnam N.H."/>
            <person name="Rash S."/>
            <person name="Rose J.K."/>
            <person name="Sakihama Y."/>
            <person name="Salamov A.A."/>
            <person name="Savidor A."/>
            <person name="Scheuring C.F."/>
            <person name="Smith B.M."/>
            <person name="Sobral B.W."/>
            <person name="Terry A."/>
            <person name="Torto-Alalibo T.A."/>
            <person name="Win J."/>
            <person name="Xu Z."/>
            <person name="Zhang H."/>
            <person name="Grigoriev I.V."/>
            <person name="Rokhsar D.S."/>
            <person name="Boore J.L."/>
        </authorList>
    </citation>
    <scope>NUCLEOTIDE SEQUENCE [LARGE SCALE GENOMIC DNA]</scope>
    <source>
        <strain evidence="3">Pr102</strain>
    </source>
</reference>
<dbReference type="VEuPathDB" id="FungiDB:KRP23_3133"/>
<dbReference type="HOGENOM" id="CLU_368235_0_0_1"/>
<feature type="region of interest" description="Disordered" evidence="1">
    <location>
        <begin position="352"/>
        <end position="464"/>
    </location>
</feature>
<evidence type="ECO:0000313" key="3">
    <source>
        <dbReference type="Proteomes" id="UP000005238"/>
    </source>
</evidence>
<feature type="region of interest" description="Disordered" evidence="1">
    <location>
        <begin position="646"/>
        <end position="757"/>
    </location>
</feature>
<sequence>MDAVRGRHDDVLKTIECALIASSGDRQDRVELQVNQTVPSLAGPALRPDLQLYNHTKKTVAVVDLAVAFEEQASDDTESSALARIAAHKRAKYAGIKRHLERQGWKVHLSALVYGSLGAVMPANYKVLTEHLGLLKRDAKRLDRQFSVACIQSIRHIWNQHCAQHRARQHQGQASRASIYKALTWLKKQDPEELKLLANDAASTYKYDSALINDSERPGSLCSDDQRVWDAPEGESDATGELVCDRDFPAMHAYERAVKEFKRTKIGKELEGRIVLFEALASKLDEIAVEHGVNLGISWSKHSWSMQPDLSHKGLLKRQIEEAVEKLRPMQPEIDTFVRDFKTRAARLSDSSTRSSVTFADEEEKDALEDHGLETTAEDEDIASTEATPSVGTTDCSYPTPSVSIPQHIVQSARRLPRRQHLPQRHTSRDDTSRNDNAFRNDDTSRDDTSRDDTSRDGRKPTVPLSVADALAKIKKEFPQYVKMTAEELVNFQNLLVNGQRAPSEEELQTFKAEAVTNRKKGKFVNVTKDVFMRMVSLVFSTNLLIEIIADISGVEKVITCAWCVGYMSLSERMRKSGEALFVGIVATTSTDSECSTASQSSLASDASFYSAVGDESGLVGGAVDGWADPLGVRLHTVDPLAPVLALSGPEMGPEEPPRAVPLLGTGDASAAATSGTGPGPAAPIAPRPLTRLEAAAGQETPRPASTTSRRFGDPPADPPSAGDSGRSAGAGGRSAHPSPLGPTIGRMLASQACNMH</sequence>
<dbReference type="EnsemblProtists" id="Phyra82686">
    <property type="protein sequence ID" value="Phyra82686"/>
    <property type="gene ID" value="Phyra82686"/>
</dbReference>
<dbReference type="VEuPathDB" id="FungiDB:KRP23_8331"/>
<proteinExistence type="predicted"/>
<organism evidence="2 3">
    <name type="scientific">Phytophthora ramorum</name>
    <name type="common">Sudden oak death agent</name>
    <dbReference type="NCBI Taxonomy" id="164328"/>
    <lineage>
        <taxon>Eukaryota</taxon>
        <taxon>Sar</taxon>
        <taxon>Stramenopiles</taxon>
        <taxon>Oomycota</taxon>
        <taxon>Peronosporomycetes</taxon>
        <taxon>Peronosporales</taxon>
        <taxon>Peronosporaceae</taxon>
        <taxon>Phytophthora</taxon>
    </lineage>
</organism>
<accession>H3GYC9</accession>
<dbReference type="EMBL" id="DS566073">
    <property type="status" value="NOT_ANNOTATED_CDS"/>
    <property type="molecule type" value="Genomic_DNA"/>
</dbReference>
<dbReference type="PANTHER" id="PTHR35450:SF2">
    <property type="entry name" value="REVERSE TRANSCRIPTASE DOMAIN-CONTAINING PROTEIN"/>
    <property type="match status" value="1"/>
</dbReference>
<dbReference type="InParanoid" id="H3GYC9"/>
<feature type="compositionally biased region" description="Polar residues" evidence="1">
    <location>
        <begin position="385"/>
        <end position="405"/>
    </location>
</feature>
<reference evidence="2" key="2">
    <citation type="submission" date="2015-06" db="UniProtKB">
        <authorList>
            <consortium name="EnsemblProtists"/>
        </authorList>
    </citation>
    <scope>IDENTIFICATION</scope>
    <source>
        <strain evidence="2">Pr102</strain>
    </source>
</reference>
<dbReference type="PANTHER" id="PTHR35450">
    <property type="entry name" value="REVERSE TRANSCRIPTASE DOMAIN-CONTAINING PROTEIN"/>
    <property type="match status" value="1"/>
</dbReference>
<feature type="compositionally biased region" description="Low complexity" evidence="1">
    <location>
        <begin position="665"/>
        <end position="676"/>
    </location>
</feature>
<name>H3GYC9_PHYRM</name>
<dbReference type="AlphaFoldDB" id="H3GYC9"/>
<feature type="compositionally biased region" description="Low complexity" evidence="1">
    <location>
        <begin position="720"/>
        <end position="739"/>
    </location>
</feature>
<protein>
    <submittedName>
        <fullName evidence="2">Uncharacterized protein</fullName>
    </submittedName>
</protein>